<comment type="caution">
    <text evidence="2">The sequence shown here is derived from an EMBL/GenBank/DDBJ whole genome shotgun (WGS) entry which is preliminary data.</text>
</comment>
<dbReference type="InterPro" id="IPR011044">
    <property type="entry name" value="Quino_amine_DH_bsu"/>
</dbReference>
<evidence type="ECO:0000313" key="3">
    <source>
        <dbReference type="Proteomes" id="UP001165079"/>
    </source>
</evidence>
<dbReference type="Gene3D" id="2.120.10.30">
    <property type="entry name" value="TolB, C-terminal domain"/>
    <property type="match status" value="1"/>
</dbReference>
<dbReference type="EMBL" id="BSTX01000001">
    <property type="protein sequence ID" value="GLZ77031.1"/>
    <property type="molecule type" value="Genomic_DNA"/>
</dbReference>
<keyword evidence="1" id="KW-0472">Membrane</keyword>
<dbReference type="AlphaFoldDB" id="A0A9W6W912"/>
<dbReference type="RefSeq" id="WP_285662168.1">
    <property type="nucleotide sequence ID" value="NZ_BSTX01000001.1"/>
</dbReference>
<proteinExistence type="predicted"/>
<feature type="transmembrane region" description="Helical" evidence="1">
    <location>
        <begin position="38"/>
        <end position="57"/>
    </location>
</feature>
<gene>
    <name evidence="2" type="ORF">Afil01_18380</name>
</gene>
<dbReference type="Proteomes" id="UP001165079">
    <property type="component" value="Unassembled WGS sequence"/>
</dbReference>
<organism evidence="2 3">
    <name type="scientific">Actinorhabdospora filicis</name>
    <dbReference type="NCBI Taxonomy" id="1785913"/>
    <lineage>
        <taxon>Bacteria</taxon>
        <taxon>Bacillati</taxon>
        <taxon>Actinomycetota</taxon>
        <taxon>Actinomycetes</taxon>
        <taxon>Micromonosporales</taxon>
        <taxon>Micromonosporaceae</taxon>
        <taxon>Actinorhabdospora</taxon>
    </lineage>
</organism>
<dbReference type="InterPro" id="IPR011042">
    <property type="entry name" value="6-blade_b-propeller_TolB-like"/>
</dbReference>
<evidence type="ECO:0008006" key="4">
    <source>
        <dbReference type="Google" id="ProtNLM"/>
    </source>
</evidence>
<evidence type="ECO:0000256" key="1">
    <source>
        <dbReference type="SAM" id="Phobius"/>
    </source>
</evidence>
<keyword evidence="1" id="KW-1133">Transmembrane helix</keyword>
<sequence length="356" mass="38372">MSADRLRGILRDMADEAHPAPLVAGAVRRTRRARARQAAVAVIAVLGVLAGLIAVLGPGTDARPEPAISPSPSPSPSASAYTGAFYYLKPDGSVWRWRVAGVPEKILDGGGYHRATASVSPDGKYLAYVDDDMMLTVVPTRGGTPRKLLAYSPNLTCVEPVWAPDSRSLLVSPREMEGLWLVDVEDPGNPYPIGYEVDGCHPQFRYQSGLDLIWVTTDGERIRGSGGENYTAIMPRMRVTGLAVLIPDTLIQFCATTSKDPLTTVPPRPLSCTVMMETALGDQIRMFPDPPTDNGIMDVIPRGPKNAQGQTCVAFRELTQNGVAIMCHAGYFGNGVSERVNEPVDLIEADLLVYVP</sequence>
<keyword evidence="1" id="KW-0812">Transmembrane</keyword>
<evidence type="ECO:0000313" key="2">
    <source>
        <dbReference type="EMBL" id="GLZ77031.1"/>
    </source>
</evidence>
<protein>
    <recommendedName>
        <fullName evidence="4">WD40 repeat protein</fullName>
    </recommendedName>
</protein>
<name>A0A9W6W912_9ACTN</name>
<dbReference type="SUPFAM" id="SSF50969">
    <property type="entry name" value="YVTN repeat-like/Quinoprotein amine dehydrogenase"/>
    <property type="match status" value="1"/>
</dbReference>
<accession>A0A9W6W912</accession>
<reference evidence="2" key="1">
    <citation type="submission" date="2023-03" db="EMBL/GenBank/DDBJ databases">
        <title>Actinorhabdospora filicis NBRC 111898.</title>
        <authorList>
            <person name="Ichikawa N."/>
            <person name="Sato H."/>
            <person name="Tonouchi N."/>
        </authorList>
    </citation>
    <scope>NUCLEOTIDE SEQUENCE</scope>
    <source>
        <strain evidence="2">NBRC 111898</strain>
    </source>
</reference>
<keyword evidence="3" id="KW-1185">Reference proteome</keyword>